<dbReference type="EMBL" id="CM056812">
    <property type="protein sequence ID" value="KAJ8618621.1"/>
    <property type="molecule type" value="Genomic_DNA"/>
</dbReference>
<organism evidence="1 2">
    <name type="scientific">Persea americana</name>
    <name type="common">Avocado</name>
    <dbReference type="NCBI Taxonomy" id="3435"/>
    <lineage>
        <taxon>Eukaryota</taxon>
        <taxon>Viridiplantae</taxon>
        <taxon>Streptophyta</taxon>
        <taxon>Embryophyta</taxon>
        <taxon>Tracheophyta</taxon>
        <taxon>Spermatophyta</taxon>
        <taxon>Magnoliopsida</taxon>
        <taxon>Magnoliidae</taxon>
        <taxon>Laurales</taxon>
        <taxon>Lauraceae</taxon>
        <taxon>Persea</taxon>
    </lineage>
</organism>
<reference evidence="1 2" key="1">
    <citation type="journal article" date="2022" name="Hortic Res">
        <title>A haplotype resolved chromosomal level avocado genome allows analysis of novel avocado genes.</title>
        <authorList>
            <person name="Nath O."/>
            <person name="Fletcher S.J."/>
            <person name="Hayward A."/>
            <person name="Shaw L.M."/>
            <person name="Masouleh A.K."/>
            <person name="Furtado A."/>
            <person name="Henry R.J."/>
            <person name="Mitter N."/>
        </authorList>
    </citation>
    <scope>NUCLEOTIDE SEQUENCE [LARGE SCALE GENOMIC DNA]</scope>
    <source>
        <strain evidence="2">cv. Hass</strain>
    </source>
</reference>
<gene>
    <name evidence="1" type="ORF">MRB53_014807</name>
</gene>
<proteinExistence type="predicted"/>
<keyword evidence="2" id="KW-1185">Reference proteome</keyword>
<evidence type="ECO:0000313" key="2">
    <source>
        <dbReference type="Proteomes" id="UP001234297"/>
    </source>
</evidence>
<accession>A0ACC2KC83</accession>
<protein>
    <submittedName>
        <fullName evidence="1">Uncharacterized protein</fullName>
    </submittedName>
</protein>
<evidence type="ECO:0000313" key="1">
    <source>
        <dbReference type="EMBL" id="KAJ8618621.1"/>
    </source>
</evidence>
<sequence length="762" mass="87406">MAALLFPCNRTSSPSPTLTCIFKPICSTPKRTLTYARIPARDRVIDFGKYKGKMLGTLPSKYLTWVSKNLRARDFEDWAKLVDEVLEDPVYKDRLEWESAERILTGDDSRASRTQTPVSDLAEIAERFGWDSENKAAWRKVDFALLGTSKGRRIPRIGGSDDESEFQEMAIKGECELGFSKKNRGVPKMGKLDSLEKDLGLRGEKRLGFLQKKSGISEIEEMGSMESKSERKSGSLNGDSGISGIGAVAYSNEELRFRNSRNSLVSLDEKGTFLGKESRTFDAKKLDSFEGRKVGFLSSGSRYYDSKEEDFEQEMVRGKREERRERQRLRRSLQMQGLKSKVGVKEDRSESRDSQKQTQMKGKFNPFPGREALLRKLRRFLDGGGFSTAVPPHMILPNKRGIANYMTDCSVLRTSRRDIKLCCMKRQKKLPSKNLHHEHGDGAASRVFVLSDLHTDYPENMAWVKCLSTVKYRGDILLVAGDVAETYKNFVLTMSELKDRFQSIFYVPGNHDLWCRLDGENYLDSIEKLDALVDACRKLGVETSPRMVGGLGIIPLFSWYHESFDREKDINGIRIPSLEMACKDFHACKWPQGLSSKDVSLAQYFDALNEKNHDLIEDIRRHSSQIVTFSHFLPRPELCPEKRMLFYPNLPKIIGSDCLEGRLRSIHRKDGGSEACHVFGHTHFCWDAVLDGIRYVQAPLAYPRERKRRMNGGEDWLPFCIYYDGHLEERLSPCYWSDYYSYNKRQPENTKLAPWVARFYSR</sequence>
<comment type="caution">
    <text evidence="1">The sequence shown here is derived from an EMBL/GenBank/DDBJ whole genome shotgun (WGS) entry which is preliminary data.</text>
</comment>
<dbReference type="Proteomes" id="UP001234297">
    <property type="component" value="Chromosome 4"/>
</dbReference>
<name>A0ACC2KC83_PERAE</name>